<protein>
    <recommendedName>
        <fullName evidence="1">BTB domain-containing protein</fullName>
    </recommendedName>
</protein>
<name>A0A165PXQ5_EXIGL</name>
<dbReference type="SUPFAM" id="SSF54695">
    <property type="entry name" value="POZ domain"/>
    <property type="match status" value="1"/>
</dbReference>
<dbReference type="InterPro" id="IPR000210">
    <property type="entry name" value="BTB/POZ_dom"/>
</dbReference>
<dbReference type="Gene3D" id="3.30.710.10">
    <property type="entry name" value="Potassium Channel Kv1.1, Chain A"/>
    <property type="match status" value="1"/>
</dbReference>
<sequence>MASLLATLRKALDIPDADIVLRSSDQQLFKANRQALAYHSAVFRDMFSLAGHDGHEEMVDMSESATCLAVILTMCYPLDEPPVDFATLEADLVLECYEAAGKYGMWVAGLALRNCVEPLIKTEPFLVARTAHRLRDRVLLLAAGRELLKRNILVDAEENGRKAGVGLWANLLVFYFKSKEEVVKELSSLPRAPRPGGPYSSHPCRCNDAEDAWLALRATLERRLPTASLPKGELVTFLETQLTLSISYGCSQCPRAWRDLRTRVEEYESPVPLLL</sequence>
<reference evidence="2 3" key="1">
    <citation type="journal article" date="2016" name="Mol. Biol. Evol.">
        <title>Comparative Genomics of Early-Diverging Mushroom-Forming Fungi Provides Insights into the Origins of Lignocellulose Decay Capabilities.</title>
        <authorList>
            <person name="Nagy L.G."/>
            <person name="Riley R."/>
            <person name="Tritt A."/>
            <person name="Adam C."/>
            <person name="Daum C."/>
            <person name="Floudas D."/>
            <person name="Sun H."/>
            <person name="Yadav J.S."/>
            <person name="Pangilinan J."/>
            <person name="Larsson K.H."/>
            <person name="Matsuura K."/>
            <person name="Barry K."/>
            <person name="Labutti K."/>
            <person name="Kuo R."/>
            <person name="Ohm R.A."/>
            <person name="Bhattacharya S.S."/>
            <person name="Shirouzu T."/>
            <person name="Yoshinaga Y."/>
            <person name="Martin F.M."/>
            <person name="Grigoriev I.V."/>
            <person name="Hibbett D.S."/>
        </authorList>
    </citation>
    <scope>NUCLEOTIDE SEQUENCE [LARGE SCALE GENOMIC DNA]</scope>
    <source>
        <strain evidence="2 3">HHB12029</strain>
    </source>
</reference>
<dbReference type="InParanoid" id="A0A165PXQ5"/>
<dbReference type="InterPro" id="IPR011333">
    <property type="entry name" value="SKP1/BTB/POZ_sf"/>
</dbReference>
<dbReference type="PROSITE" id="PS50097">
    <property type="entry name" value="BTB"/>
    <property type="match status" value="1"/>
</dbReference>
<dbReference type="EMBL" id="KV425886">
    <property type="protein sequence ID" value="KZW02804.1"/>
    <property type="molecule type" value="Genomic_DNA"/>
</dbReference>
<keyword evidence="3" id="KW-1185">Reference proteome</keyword>
<gene>
    <name evidence="2" type="ORF">EXIGLDRAFT_730915</name>
</gene>
<dbReference type="AlphaFoldDB" id="A0A165PXQ5"/>
<organism evidence="2 3">
    <name type="scientific">Exidia glandulosa HHB12029</name>
    <dbReference type="NCBI Taxonomy" id="1314781"/>
    <lineage>
        <taxon>Eukaryota</taxon>
        <taxon>Fungi</taxon>
        <taxon>Dikarya</taxon>
        <taxon>Basidiomycota</taxon>
        <taxon>Agaricomycotina</taxon>
        <taxon>Agaricomycetes</taxon>
        <taxon>Auriculariales</taxon>
        <taxon>Exidiaceae</taxon>
        <taxon>Exidia</taxon>
    </lineage>
</organism>
<dbReference type="Proteomes" id="UP000077266">
    <property type="component" value="Unassembled WGS sequence"/>
</dbReference>
<dbReference type="Pfam" id="PF00651">
    <property type="entry name" value="BTB"/>
    <property type="match status" value="1"/>
</dbReference>
<accession>A0A165PXQ5</accession>
<evidence type="ECO:0000259" key="1">
    <source>
        <dbReference type="PROSITE" id="PS50097"/>
    </source>
</evidence>
<feature type="domain" description="BTB" evidence="1">
    <location>
        <begin position="17"/>
        <end position="76"/>
    </location>
</feature>
<dbReference type="OrthoDB" id="3357985at2759"/>
<evidence type="ECO:0000313" key="3">
    <source>
        <dbReference type="Proteomes" id="UP000077266"/>
    </source>
</evidence>
<evidence type="ECO:0000313" key="2">
    <source>
        <dbReference type="EMBL" id="KZW02804.1"/>
    </source>
</evidence>
<proteinExistence type="predicted"/>